<dbReference type="PANTHER" id="PTHR47974">
    <property type="entry name" value="OS07G0415500 PROTEIN"/>
    <property type="match status" value="1"/>
</dbReference>
<evidence type="ECO:0000256" key="10">
    <source>
        <dbReference type="ARBA" id="ARBA00022989"/>
    </source>
</evidence>
<accession>A0A8K0H013</accession>
<dbReference type="GO" id="GO:0005524">
    <property type="term" value="F:ATP binding"/>
    <property type="evidence" value="ECO:0007669"/>
    <property type="project" value="UniProtKB-KW"/>
</dbReference>
<dbReference type="OrthoDB" id="1918485at2759"/>
<dbReference type="AlphaFoldDB" id="A0A8K0H013"/>
<evidence type="ECO:0000259" key="15">
    <source>
        <dbReference type="PROSITE" id="PS50011"/>
    </source>
</evidence>
<evidence type="ECO:0000256" key="12">
    <source>
        <dbReference type="ARBA" id="ARBA00047899"/>
    </source>
</evidence>
<evidence type="ECO:0000256" key="14">
    <source>
        <dbReference type="SAM" id="SignalP"/>
    </source>
</evidence>
<feature type="domain" description="Protein kinase" evidence="15">
    <location>
        <begin position="52"/>
        <end position="257"/>
    </location>
</feature>
<sequence length="257" mass="28887">MVATIFLCLFLQVSVSFIADTIFTNQFLSGNETVISAVGVFELGFFKPGLRFAGLVDLGMASLLVLKQTTEDKSTGKNLYVRLAASELRSSKENNMIVKQLQSLNQGEKQFHAEVSTIGTIQHIDLVQLRGFCSRGTKRLLVYDYMSNGSLDSHLFHKKNLSFLKWETRYQITLGTIRGLLYPHEKCRDCIVRYDIKPDNILLDAEFCPKVADFGMAKLVGRDFSRVLTTMRGTRGYLAPEWISGAAIIAKADVYNY</sequence>
<evidence type="ECO:0000256" key="3">
    <source>
        <dbReference type="ARBA" id="ARBA00022527"/>
    </source>
</evidence>
<dbReference type="EC" id="2.7.11.1" evidence="2"/>
<reference evidence="16" key="1">
    <citation type="submission" date="2020-03" db="EMBL/GenBank/DDBJ databases">
        <title>A high-quality chromosome-level genome assembly of a woody plant with both climbing and erect habits, Rhamnella rubrinervis.</title>
        <authorList>
            <person name="Lu Z."/>
            <person name="Yang Y."/>
            <person name="Zhu X."/>
            <person name="Sun Y."/>
        </authorList>
    </citation>
    <scope>NUCLEOTIDE SEQUENCE</scope>
    <source>
        <strain evidence="16">BYM</strain>
        <tissue evidence="16">Leaf</tissue>
    </source>
</reference>
<organism evidence="16 17">
    <name type="scientific">Rhamnella rubrinervis</name>
    <dbReference type="NCBI Taxonomy" id="2594499"/>
    <lineage>
        <taxon>Eukaryota</taxon>
        <taxon>Viridiplantae</taxon>
        <taxon>Streptophyta</taxon>
        <taxon>Embryophyta</taxon>
        <taxon>Tracheophyta</taxon>
        <taxon>Spermatophyta</taxon>
        <taxon>Magnoliopsida</taxon>
        <taxon>eudicotyledons</taxon>
        <taxon>Gunneridae</taxon>
        <taxon>Pentapetalae</taxon>
        <taxon>rosids</taxon>
        <taxon>fabids</taxon>
        <taxon>Rosales</taxon>
        <taxon>Rhamnaceae</taxon>
        <taxon>rhamnoid group</taxon>
        <taxon>Rhamneae</taxon>
        <taxon>Rhamnella</taxon>
    </lineage>
</organism>
<gene>
    <name evidence="16" type="ORF">FNV43_RR12852</name>
</gene>
<evidence type="ECO:0000256" key="5">
    <source>
        <dbReference type="ARBA" id="ARBA00022692"/>
    </source>
</evidence>
<keyword evidence="3" id="KW-0723">Serine/threonine-protein kinase</keyword>
<comment type="subcellular location">
    <subcellularLocation>
        <location evidence="1">Membrane</location>
        <topology evidence="1">Single-pass membrane protein</topology>
    </subcellularLocation>
</comment>
<dbReference type="PANTHER" id="PTHR47974:SF19">
    <property type="entry name" value="RECEPTOR-LIKE SERINE_THREONINE-PROTEIN KINASE"/>
    <property type="match status" value="1"/>
</dbReference>
<dbReference type="Proteomes" id="UP000796880">
    <property type="component" value="Unassembled WGS sequence"/>
</dbReference>
<keyword evidence="17" id="KW-1185">Reference proteome</keyword>
<feature type="chain" id="PRO_5035447020" description="non-specific serine/threonine protein kinase" evidence="14">
    <location>
        <begin position="17"/>
        <end position="257"/>
    </location>
</feature>
<comment type="caution">
    <text evidence="16">The sequence shown here is derived from an EMBL/GenBank/DDBJ whole genome shotgun (WGS) entry which is preliminary data.</text>
</comment>
<keyword evidence="10" id="KW-1133">Transmembrane helix</keyword>
<keyword evidence="6 14" id="KW-0732">Signal</keyword>
<feature type="signal peptide" evidence="14">
    <location>
        <begin position="1"/>
        <end position="16"/>
    </location>
</feature>
<evidence type="ECO:0000256" key="7">
    <source>
        <dbReference type="ARBA" id="ARBA00022741"/>
    </source>
</evidence>
<evidence type="ECO:0000256" key="8">
    <source>
        <dbReference type="ARBA" id="ARBA00022777"/>
    </source>
</evidence>
<keyword evidence="5" id="KW-0812">Transmembrane</keyword>
<dbReference type="GO" id="GO:0016020">
    <property type="term" value="C:membrane"/>
    <property type="evidence" value="ECO:0007669"/>
    <property type="project" value="UniProtKB-SubCell"/>
</dbReference>
<dbReference type="Gene3D" id="3.30.200.20">
    <property type="entry name" value="Phosphorylase Kinase, domain 1"/>
    <property type="match status" value="1"/>
</dbReference>
<proteinExistence type="predicted"/>
<keyword evidence="7" id="KW-0547">Nucleotide-binding</keyword>
<evidence type="ECO:0000256" key="4">
    <source>
        <dbReference type="ARBA" id="ARBA00022679"/>
    </source>
</evidence>
<keyword evidence="8" id="KW-0418">Kinase</keyword>
<protein>
    <recommendedName>
        <fullName evidence="2">non-specific serine/threonine protein kinase</fullName>
        <ecNumber evidence="2">2.7.11.1</ecNumber>
    </recommendedName>
</protein>
<dbReference type="FunFam" id="1.10.510.10:FF:001023">
    <property type="entry name" value="Os07g0541700 protein"/>
    <property type="match status" value="1"/>
</dbReference>
<evidence type="ECO:0000256" key="2">
    <source>
        <dbReference type="ARBA" id="ARBA00012513"/>
    </source>
</evidence>
<keyword evidence="11" id="KW-0472">Membrane</keyword>
<evidence type="ECO:0000256" key="6">
    <source>
        <dbReference type="ARBA" id="ARBA00022729"/>
    </source>
</evidence>
<evidence type="ECO:0000313" key="17">
    <source>
        <dbReference type="Proteomes" id="UP000796880"/>
    </source>
</evidence>
<keyword evidence="4" id="KW-0808">Transferase</keyword>
<dbReference type="PROSITE" id="PS50011">
    <property type="entry name" value="PROTEIN_KINASE_DOM"/>
    <property type="match status" value="1"/>
</dbReference>
<evidence type="ECO:0000256" key="9">
    <source>
        <dbReference type="ARBA" id="ARBA00022840"/>
    </source>
</evidence>
<keyword evidence="9" id="KW-0067">ATP-binding</keyword>
<dbReference type="SUPFAM" id="SSF56112">
    <property type="entry name" value="Protein kinase-like (PK-like)"/>
    <property type="match status" value="1"/>
</dbReference>
<comment type="catalytic activity">
    <reaction evidence="12">
        <text>L-threonyl-[protein] + ATP = O-phospho-L-threonyl-[protein] + ADP + H(+)</text>
        <dbReference type="Rhea" id="RHEA:46608"/>
        <dbReference type="Rhea" id="RHEA-COMP:11060"/>
        <dbReference type="Rhea" id="RHEA-COMP:11605"/>
        <dbReference type="ChEBI" id="CHEBI:15378"/>
        <dbReference type="ChEBI" id="CHEBI:30013"/>
        <dbReference type="ChEBI" id="CHEBI:30616"/>
        <dbReference type="ChEBI" id="CHEBI:61977"/>
        <dbReference type="ChEBI" id="CHEBI:456216"/>
        <dbReference type="EC" id="2.7.11.1"/>
    </reaction>
</comment>
<dbReference type="Pfam" id="PF00069">
    <property type="entry name" value="Pkinase"/>
    <property type="match status" value="1"/>
</dbReference>
<name>A0A8K0H013_9ROSA</name>
<evidence type="ECO:0000256" key="11">
    <source>
        <dbReference type="ARBA" id="ARBA00023136"/>
    </source>
</evidence>
<evidence type="ECO:0000313" key="16">
    <source>
        <dbReference type="EMBL" id="KAF3443171.1"/>
    </source>
</evidence>
<dbReference type="InterPro" id="IPR000719">
    <property type="entry name" value="Prot_kinase_dom"/>
</dbReference>
<evidence type="ECO:0000256" key="13">
    <source>
        <dbReference type="ARBA" id="ARBA00048679"/>
    </source>
</evidence>
<dbReference type="Gene3D" id="1.10.510.10">
    <property type="entry name" value="Transferase(Phosphotransferase) domain 1"/>
    <property type="match status" value="1"/>
</dbReference>
<dbReference type="SMART" id="SM00220">
    <property type="entry name" value="S_TKc"/>
    <property type="match status" value="1"/>
</dbReference>
<comment type="catalytic activity">
    <reaction evidence="13">
        <text>L-seryl-[protein] + ATP = O-phospho-L-seryl-[protein] + ADP + H(+)</text>
        <dbReference type="Rhea" id="RHEA:17989"/>
        <dbReference type="Rhea" id="RHEA-COMP:9863"/>
        <dbReference type="Rhea" id="RHEA-COMP:11604"/>
        <dbReference type="ChEBI" id="CHEBI:15378"/>
        <dbReference type="ChEBI" id="CHEBI:29999"/>
        <dbReference type="ChEBI" id="CHEBI:30616"/>
        <dbReference type="ChEBI" id="CHEBI:83421"/>
        <dbReference type="ChEBI" id="CHEBI:456216"/>
        <dbReference type="EC" id="2.7.11.1"/>
    </reaction>
</comment>
<dbReference type="EMBL" id="VOIH02000006">
    <property type="protein sequence ID" value="KAF3443171.1"/>
    <property type="molecule type" value="Genomic_DNA"/>
</dbReference>
<dbReference type="InterPro" id="IPR011009">
    <property type="entry name" value="Kinase-like_dom_sf"/>
</dbReference>
<evidence type="ECO:0000256" key="1">
    <source>
        <dbReference type="ARBA" id="ARBA00004167"/>
    </source>
</evidence>
<dbReference type="GO" id="GO:0004674">
    <property type="term" value="F:protein serine/threonine kinase activity"/>
    <property type="evidence" value="ECO:0007669"/>
    <property type="project" value="UniProtKB-KW"/>
</dbReference>